<name>A0A941D498_9CAUL</name>
<proteinExistence type="predicted"/>
<keyword evidence="1" id="KW-0812">Transmembrane</keyword>
<evidence type="ECO:0000256" key="1">
    <source>
        <dbReference type="SAM" id="Phobius"/>
    </source>
</evidence>
<keyword evidence="4" id="KW-1185">Reference proteome</keyword>
<dbReference type="EMBL" id="CP068570">
    <property type="protein sequence ID" value="QQZ52092.1"/>
    <property type="molecule type" value="Genomic_DNA"/>
</dbReference>
<dbReference type="Pfam" id="PF04654">
    <property type="entry name" value="DUF599"/>
    <property type="match status" value="1"/>
</dbReference>
<dbReference type="AlphaFoldDB" id="A0A941D498"/>
<evidence type="ECO:0000313" key="3">
    <source>
        <dbReference type="EMBL" id="QQZ52092.1"/>
    </source>
</evidence>
<feature type="transmembrane region" description="Helical" evidence="1">
    <location>
        <begin position="181"/>
        <end position="210"/>
    </location>
</feature>
<feature type="transmembrane region" description="Helical" evidence="1">
    <location>
        <begin position="110"/>
        <end position="128"/>
    </location>
</feature>
<evidence type="ECO:0000313" key="2">
    <source>
        <dbReference type="EMBL" id="MBR7621367.1"/>
    </source>
</evidence>
<keyword evidence="1" id="KW-1133">Transmembrane helix</keyword>
<sequence>MLLSPLDLAALVVFLLVWLAYEPLLKAAAWGKGAINTDMTVIRLAWMKNMAGRENKFMDGQLFGHVLNSASFFASSNLILIAGAASVLFGGESTFRSASSLVVIKTSTRILFEFQIALVLIALARGLLDFIWAIRQMNYCIAVVGAAPDTEDQAFKDRYGAAAAKLLNPALSAFNAGVRGYYFSLAAAAWLFGPIPFLVTTLGAVSLLIWRQRHSKAAGAIRDIRALLGG</sequence>
<protein>
    <submittedName>
        <fullName evidence="2">DUF599 family protein</fullName>
    </submittedName>
</protein>
<gene>
    <name evidence="2" type="ORF">JKL49_18380</name>
    <name evidence="3" type="ORF">JKL49_25625</name>
</gene>
<dbReference type="Proteomes" id="UP000622580">
    <property type="component" value="Unassembled WGS sequence"/>
</dbReference>
<evidence type="ECO:0000313" key="4">
    <source>
        <dbReference type="Proteomes" id="UP000622580"/>
    </source>
</evidence>
<reference evidence="2" key="2">
    <citation type="submission" date="2021-04" db="EMBL/GenBank/DDBJ databases">
        <title>Draft genome assembly of strain Phenylobacterium sp. 20VBR1 using MiniION and Illumina platforms.</title>
        <authorList>
            <person name="Thomas F.A."/>
            <person name="Krishnan K.P."/>
            <person name="Sinha R.K."/>
        </authorList>
    </citation>
    <scope>NUCLEOTIDE SEQUENCE</scope>
    <source>
        <strain evidence="2">20VBR1</strain>
    </source>
</reference>
<feature type="transmembrane region" description="Helical" evidence="1">
    <location>
        <begin position="66"/>
        <end position="89"/>
    </location>
</feature>
<dbReference type="InterPro" id="IPR006747">
    <property type="entry name" value="DUF599"/>
</dbReference>
<dbReference type="EMBL" id="JAGSGD010000001">
    <property type="protein sequence ID" value="MBR7621367.1"/>
    <property type="molecule type" value="Genomic_DNA"/>
</dbReference>
<accession>A0A941D498</accession>
<reference evidence="3" key="1">
    <citation type="submission" date="2021-01" db="EMBL/GenBank/DDBJ databases">
        <title>Genome sequence of Phenylobacterium sp. 20VBR1 isolated from a valley glaceir, Ny-Alesund, Svalbard.</title>
        <authorList>
            <person name="Thomas F.A."/>
            <person name="Krishnan K.P."/>
            <person name="Sinha R.K."/>
        </authorList>
    </citation>
    <scope>NUCLEOTIDE SEQUENCE</scope>
    <source>
        <strain evidence="3">20VBR1</strain>
    </source>
</reference>
<keyword evidence="1" id="KW-0472">Membrane</keyword>
<organism evidence="2 4">
    <name type="scientific">Phenylobacterium glaciei</name>
    <dbReference type="NCBI Taxonomy" id="2803784"/>
    <lineage>
        <taxon>Bacteria</taxon>
        <taxon>Pseudomonadati</taxon>
        <taxon>Pseudomonadota</taxon>
        <taxon>Alphaproteobacteria</taxon>
        <taxon>Caulobacterales</taxon>
        <taxon>Caulobacteraceae</taxon>
        <taxon>Phenylobacterium</taxon>
    </lineage>
</organism>